<evidence type="ECO:0000256" key="1">
    <source>
        <dbReference type="ARBA" id="ARBA00022618"/>
    </source>
</evidence>
<accession>A0A067QUB1</accession>
<organism evidence="8 9">
    <name type="scientific">Zootermopsis nevadensis</name>
    <name type="common">Dampwood termite</name>
    <dbReference type="NCBI Taxonomy" id="136037"/>
    <lineage>
        <taxon>Eukaryota</taxon>
        <taxon>Metazoa</taxon>
        <taxon>Ecdysozoa</taxon>
        <taxon>Arthropoda</taxon>
        <taxon>Hexapoda</taxon>
        <taxon>Insecta</taxon>
        <taxon>Pterygota</taxon>
        <taxon>Neoptera</taxon>
        <taxon>Polyneoptera</taxon>
        <taxon>Dictyoptera</taxon>
        <taxon>Blattodea</taxon>
        <taxon>Blattoidea</taxon>
        <taxon>Termitoidae</taxon>
        <taxon>Termopsidae</taxon>
        <taxon>Zootermopsis</taxon>
    </lineage>
</organism>
<evidence type="ECO:0000313" key="8">
    <source>
        <dbReference type="EMBL" id="KDR12607.1"/>
    </source>
</evidence>
<dbReference type="AlphaFoldDB" id="A0A067QUB1"/>
<keyword evidence="9" id="KW-1185">Reference proteome</keyword>
<dbReference type="InterPro" id="IPR013763">
    <property type="entry name" value="Cyclin-like_dom"/>
</dbReference>
<evidence type="ECO:0000256" key="3">
    <source>
        <dbReference type="ARBA" id="ARBA00023306"/>
    </source>
</evidence>
<dbReference type="SMART" id="SM00385">
    <property type="entry name" value="CYCLIN"/>
    <property type="match status" value="2"/>
</dbReference>
<name>A0A067QUB1_ZOONE</name>
<dbReference type="InParanoid" id="A0A067QUB1"/>
<dbReference type="GO" id="GO:0051301">
    <property type="term" value="P:cell division"/>
    <property type="evidence" value="ECO:0007669"/>
    <property type="project" value="UniProtKB-KW"/>
</dbReference>
<dbReference type="Proteomes" id="UP000027135">
    <property type="component" value="Unassembled WGS sequence"/>
</dbReference>
<feature type="domain" description="Cyclin-like" evidence="6">
    <location>
        <begin position="371"/>
        <end position="452"/>
    </location>
</feature>
<feature type="domain" description="Cyclin C-terminal" evidence="7">
    <location>
        <begin position="367"/>
        <end position="483"/>
    </location>
</feature>
<evidence type="ECO:0000313" key="9">
    <source>
        <dbReference type="Proteomes" id="UP000027135"/>
    </source>
</evidence>
<dbReference type="GO" id="GO:0016538">
    <property type="term" value="F:cyclin-dependent protein serine/threonine kinase regulator activity"/>
    <property type="evidence" value="ECO:0007669"/>
    <property type="project" value="InterPro"/>
</dbReference>
<keyword evidence="1" id="KW-0132">Cell division</keyword>
<dbReference type="InterPro" id="IPR004367">
    <property type="entry name" value="Cyclin_C-dom"/>
</dbReference>
<dbReference type="SUPFAM" id="SSF47954">
    <property type="entry name" value="Cyclin-like"/>
    <property type="match status" value="2"/>
</dbReference>
<evidence type="ECO:0000256" key="4">
    <source>
        <dbReference type="RuleBase" id="RU000383"/>
    </source>
</evidence>
<gene>
    <name evidence="8" type="ORF">L798_12043</name>
</gene>
<dbReference type="OrthoDB" id="5590282at2759"/>
<keyword evidence="3" id="KW-0131">Cell cycle</keyword>
<dbReference type="Pfam" id="PF02984">
    <property type="entry name" value="Cyclin_C"/>
    <property type="match status" value="1"/>
</dbReference>
<feature type="domain" description="Cyclin-like" evidence="6">
    <location>
        <begin position="274"/>
        <end position="358"/>
    </location>
</feature>
<reference evidence="8 9" key="1">
    <citation type="journal article" date="2014" name="Nat. Commun.">
        <title>Molecular traces of alternative social organization in a termite genome.</title>
        <authorList>
            <person name="Terrapon N."/>
            <person name="Li C."/>
            <person name="Robertson H.M."/>
            <person name="Ji L."/>
            <person name="Meng X."/>
            <person name="Booth W."/>
            <person name="Chen Z."/>
            <person name="Childers C.P."/>
            <person name="Glastad K.M."/>
            <person name="Gokhale K."/>
            <person name="Gowin J."/>
            <person name="Gronenberg W."/>
            <person name="Hermansen R.A."/>
            <person name="Hu H."/>
            <person name="Hunt B.G."/>
            <person name="Huylmans A.K."/>
            <person name="Khalil S.M."/>
            <person name="Mitchell R.D."/>
            <person name="Munoz-Torres M.C."/>
            <person name="Mustard J.A."/>
            <person name="Pan H."/>
            <person name="Reese J.T."/>
            <person name="Scharf M.E."/>
            <person name="Sun F."/>
            <person name="Vogel H."/>
            <person name="Xiao J."/>
            <person name="Yang W."/>
            <person name="Yang Z."/>
            <person name="Yang Z."/>
            <person name="Zhou J."/>
            <person name="Zhu J."/>
            <person name="Brent C.S."/>
            <person name="Elsik C.G."/>
            <person name="Goodisman M.A."/>
            <person name="Liberles D.A."/>
            <person name="Roe R.M."/>
            <person name="Vargo E.L."/>
            <person name="Vilcinskas A."/>
            <person name="Wang J."/>
            <person name="Bornberg-Bauer E."/>
            <person name="Korb J."/>
            <person name="Zhang G."/>
            <person name="Liebig J."/>
        </authorList>
    </citation>
    <scope>NUCLEOTIDE SEQUENCE [LARGE SCALE GENOMIC DNA]</scope>
    <source>
        <tissue evidence="8">Whole organism</tissue>
    </source>
</reference>
<keyword evidence="2 4" id="KW-0195">Cyclin</keyword>
<dbReference type="Gene3D" id="1.10.472.10">
    <property type="entry name" value="Cyclin-like"/>
    <property type="match status" value="2"/>
</dbReference>
<sequence>MWAQKINDHITAVVLKKGVITRSQNAANAGKNEKRRELLKRKAEGSPPKDKNLKRPAFGDITNAHGNNVSQDAKKLRKEVTTSKAVPKGKDNVAVTTKSTVFQPILKTLTTIKKMPVSTKPKVITIQKSEGIDTKLSTYPVLAGDIKEDINAVSETQQYSLSRNDISGDGSLYISALEDIPSDGLCSEGEPQVLAVTVPEPEPEASKPKGSPVSELPKDVVDFDKETLRDPFQVSLYAMDIFSYLKEREVLYKIDNYMERQQSITQWMRSLLVDWMVEVQENFELNHETLYLAVRLVDLYLTKIVVNKETLQLLGAAAVFIASKFDERSPPLVEDFLYICDGAYNRSELIKMEIDVLKAVDFNLGIPLSYRFLRRYARGAKISLPTLTLARYILELSLMEYSFVSESSSKLAAATLLLALKTKLLGGWTPALQYYSGYKLEDIKDLAHQLNAMLQKKPKAPLETVRNKYSHKIFFEVAKIPLLDKLDI</sequence>
<evidence type="ECO:0000259" key="7">
    <source>
        <dbReference type="SMART" id="SM01332"/>
    </source>
</evidence>
<dbReference type="eggNOG" id="KOG0653">
    <property type="taxonomic scope" value="Eukaryota"/>
</dbReference>
<dbReference type="FunCoup" id="A0A067QUB1">
    <property type="interactions" value="92"/>
</dbReference>
<evidence type="ECO:0000256" key="2">
    <source>
        <dbReference type="ARBA" id="ARBA00023127"/>
    </source>
</evidence>
<dbReference type="SMART" id="SM01332">
    <property type="entry name" value="Cyclin_C"/>
    <property type="match status" value="1"/>
</dbReference>
<dbReference type="InterPro" id="IPR046965">
    <property type="entry name" value="Cyclin_A/B-like"/>
</dbReference>
<dbReference type="InterPro" id="IPR036915">
    <property type="entry name" value="Cyclin-like_sf"/>
</dbReference>
<evidence type="ECO:0000259" key="6">
    <source>
        <dbReference type="SMART" id="SM00385"/>
    </source>
</evidence>
<dbReference type="InterPro" id="IPR006671">
    <property type="entry name" value="Cyclin_N"/>
</dbReference>
<dbReference type="InterPro" id="IPR039361">
    <property type="entry name" value="Cyclin"/>
</dbReference>
<proteinExistence type="inferred from homology"/>
<dbReference type="GO" id="GO:0005634">
    <property type="term" value="C:nucleus"/>
    <property type="evidence" value="ECO:0007669"/>
    <property type="project" value="UniProtKB-ARBA"/>
</dbReference>
<comment type="similarity">
    <text evidence="4">Belongs to the cyclin family.</text>
</comment>
<dbReference type="CDD" id="cd20508">
    <property type="entry name" value="CYCLIN_CCNB3_rpt1"/>
    <property type="match status" value="1"/>
</dbReference>
<dbReference type="STRING" id="136037.A0A067QUB1"/>
<dbReference type="PANTHER" id="PTHR10177">
    <property type="entry name" value="CYCLINS"/>
    <property type="match status" value="1"/>
</dbReference>
<dbReference type="FunFam" id="1.10.472.10:FF:000001">
    <property type="entry name" value="G2/mitotic-specific cyclin"/>
    <property type="match status" value="1"/>
</dbReference>
<evidence type="ECO:0000256" key="5">
    <source>
        <dbReference type="SAM" id="MobiDB-lite"/>
    </source>
</evidence>
<dbReference type="Pfam" id="PF00134">
    <property type="entry name" value="Cyclin_N"/>
    <property type="match status" value="1"/>
</dbReference>
<feature type="region of interest" description="Disordered" evidence="5">
    <location>
        <begin position="25"/>
        <end position="73"/>
    </location>
</feature>
<feature type="compositionally biased region" description="Basic and acidic residues" evidence="5">
    <location>
        <begin position="31"/>
        <end position="53"/>
    </location>
</feature>
<dbReference type="EMBL" id="KK853004">
    <property type="protein sequence ID" value="KDR12607.1"/>
    <property type="molecule type" value="Genomic_DNA"/>
</dbReference>
<dbReference type="PIRSF" id="PIRSF001771">
    <property type="entry name" value="Cyclin_A_B_D_E"/>
    <property type="match status" value="1"/>
</dbReference>
<dbReference type="GO" id="GO:0044772">
    <property type="term" value="P:mitotic cell cycle phase transition"/>
    <property type="evidence" value="ECO:0007669"/>
    <property type="project" value="InterPro"/>
</dbReference>
<protein>
    <submittedName>
        <fullName evidence="8">G2/mitotic-specific cyclin-B3</fullName>
    </submittedName>
</protein>